<dbReference type="OrthoDB" id="9941211at2"/>
<dbReference type="RefSeq" id="WP_153442068.1">
    <property type="nucleotide sequence ID" value="NZ_JACIGA010000021.1"/>
</dbReference>
<keyword evidence="2" id="KW-1185">Reference proteome</keyword>
<proteinExistence type="predicted"/>
<sequence length="249" mass="27973">MDSLLYRFIFRVDFDHRYELADRPGTIIETILDTANDYWDVVGPTNNAFQINAAKNVAANRSRAGANFAVDTNAVSGSIEIEEGVEFEKFLSSEYLEVCNASLEELISKFGVKNLNRVGIRLLMTGGRAKDFDHHRDKVTARYKDLAVPPDASSGFEVSDVALILTGKLEHDIQFRLQTGPGGENDIGQFLQKKVERVKEATDAHEFAADIDIFQHNINFRGTNLLRWIRAKDPYARKLLSVAKYSSRG</sequence>
<reference evidence="1 2" key="1">
    <citation type="journal article" date="2013" name="Genome Biol.">
        <title>Comparative genomics of the core and accessory genomes of 48 Sinorhizobium strains comprising five genospecies.</title>
        <authorList>
            <person name="Sugawara M."/>
            <person name="Epstein B."/>
            <person name="Badgley B.D."/>
            <person name="Unno T."/>
            <person name="Xu L."/>
            <person name="Reese J."/>
            <person name="Gyaneshwar P."/>
            <person name="Denny R."/>
            <person name="Mudge J."/>
            <person name="Bharti A.K."/>
            <person name="Farmer A.D."/>
            <person name="May G.D."/>
            <person name="Woodward J.E."/>
            <person name="Medigue C."/>
            <person name="Vallenet D."/>
            <person name="Lajus A."/>
            <person name="Rouy Z."/>
            <person name="Martinez-Vaz B."/>
            <person name="Tiffin P."/>
            <person name="Young N.D."/>
            <person name="Sadowsky M.J."/>
        </authorList>
    </citation>
    <scope>NUCLEOTIDE SEQUENCE [LARGE SCALE GENOMIC DNA]</scope>
    <source>
        <strain evidence="1 2">USDA4894</strain>
    </source>
</reference>
<protein>
    <recommendedName>
        <fullName evidence="3">TIGR04255 family protein</fullName>
    </recommendedName>
</protein>
<evidence type="ECO:0008006" key="3">
    <source>
        <dbReference type="Google" id="ProtNLM"/>
    </source>
</evidence>
<evidence type="ECO:0000313" key="2">
    <source>
        <dbReference type="Proteomes" id="UP000439983"/>
    </source>
</evidence>
<dbReference type="Proteomes" id="UP000439983">
    <property type="component" value="Unassembled WGS sequence"/>
</dbReference>
<gene>
    <name evidence="1" type="ORF">GHK62_27095</name>
</gene>
<dbReference type="AlphaFoldDB" id="A0A6N7LM19"/>
<dbReference type="EMBL" id="WITC01000119">
    <property type="protein sequence ID" value="MQX18258.1"/>
    <property type="molecule type" value="Genomic_DNA"/>
</dbReference>
<evidence type="ECO:0000313" key="1">
    <source>
        <dbReference type="EMBL" id="MQX18258.1"/>
    </source>
</evidence>
<name>A0A6N7LM19_SINTE</name>
<organism evidence="1 2">
    <name type="scientific">Sinorhizobium terangae</name>
    <dbReference type="NCBI Taxonomy" id="110322"/>
    <lineage>
        <taxon>Bacteria</taxon>
        <taxon>Pseudomonadati</taxon>
        <taxon>Pseudomonadota</taxon>
        <taxon>Alphaproteobacteria</taxon>
        <taxon>Hyphomicrobiales</taxon>
        <taxon>Rhizobiaceae</taxon>
        <taxon>Sinorhizobium/Ensifer group</taxon>
        <taxon>Sinorhizobium</taxon>
    </lineage>
</organism>
<accession>A0A6N7LM19</accession>
<comment type="caution">
    <text evidence="1">The sequence shown here is derived from an EMBL/GenBank/DDBJ whole genome shotgun (WGS) entry which is preliminary data.</text>
</comment>